<dbReference type="InterPro" id="IPR050351">
    <property type="entry name" value="BphY/WalK/GraS-like"/>
</dbReference>
<organism evidence="17 18">
    <name type="scientific">Chloroflexus aggregans (strain MD-66 / DSM 9485)</name>
    <dbReference type="NCBI Taxonomy" id="326427"/>
    <lineage>
        <taxon>Bacteria</taxon>
        <taxon>Bacillati</taxon>
        <taxon>Chloroflexota</taxon>
        <taxon>Chloroflexia</taxon>
        <taxon>Chloroflexales</taxon>
        <taxon>Chloroflexineae</taxon>
        <taxon>Chloroflexaceae</taxon>
        <taxon>Chloroflexus</taxon>
    </lineage>
</organism>
<dbReference type="InterPro" id="IPR029016">
    <property type="entry name" value="GAF-like_dom_sf"/>
</dbReference>
<feature type="domain" description="HAMP" evidence="16">
    <location>
        <begin position="375"/>
        <end position="427"/>
    </location>
</feature>
<dbReference type="InterPro" id="IPR035965">
    <property type="entry name" value="PAS-like_dom_sf"/>
</dbReference>
<evidence type="ECO:0000256" key="11">
    <source>
        <dbReference type="ARBA" id="ARBA00023012"/>
    </source>
</evidence>
<dbReference type="Pfam" id="PF02518">
    <property type="entry name" value="HATPase_c"/>
    <property type="match status" value="1"/>
</dbReference>
<dbReference type="eggNOG" id="COG5000">
    <property type="taxonomic scope" value="Bacteria"/>
</dbReference>
<dbReference type="InterPro" id="IPR004358">
    <property type="entry name" value="Sig_transdc_His_kin-like_C"/>
</dbReference>
<dbReference type="SMART" id="SM00091">
    <property type="entry name" value="PAS"/>
    <property type="match status" value="1"/>
</dbReference>
<evidence type="ECO:0000256" key="4">
    <source>
        <dbReference type="ARBA" id="ARBA00022553"/>
    </source>
</evidence>
<dbReference type="RefSeq" id="WP_012615791.1">
    <property type="nucleotide sequence ID" value="NC_011831.1"/>
</dbReference>
<dbReference type="Pfam" id="PF13188">
    <property type="entry name" value="PAS_8"/>
    <property type="match status" value="1"/>
</dbReference>
<dbReference type="CDD" id="cd06225">
    <property type="entry name" value="HAMP"/>
    <property type="match status" value="1"/>
</dbReference>
<evidence type="ECO:0000259" key="15">
    <source>
        <dbReference type="PROSITE" id="PS50112"/>
    </source>
</evidence>
<dbReference type="STRING" id="326427.Cagg_0484"/>
<dbReference type="CDD" id="cd00130">
    <property type="entry name" value="PAS"/>
    <property type="match status" value="1"/>
</dbReference>
<dbReference type="GO" id="GO:0000156">
    <property type="term" value="F:phosphorelay response regulator activity"/>
    <property type="evidence" value="ECO:0007669"/>
    <property type="project" value="TreeGrafter"/>
</dbReference>
<dbReference type="InterPro" id="IPR036890">
    <property type="entry name" value="HATPase_C_sf"/>
</dbReference>
<gene>
    <name evidence="17" type="ordered locus">Cagg_0484</name>
</gene>
<dbReference type="KEGG" id="cag:Cagg_0484"/>
<dbReference type="PRINTS" id="PR00344">
    <property type="entry name" value="BCTRLSENSOR"/>
</dbReference>
<keyword evidence="12 13" id="KW-0472">Membrane</keyword>
<protein>
    <recommendedName>
        <fullName evidence="3">histidine kinase</fullName>
        <ecNumber evidence="3">2.7.13.3</ecNumber>
    </recommendedName>
</protein>
<evidence type="ECO:0000313" key="18">
    <source>
        <dbReference type="Proteomes" id="UP000002508"/>
    </source>
</evidence>
<evidence type="ECO:0000256" key="13">
    <source>
        <dbReference type="SAM" id="Phobius"/>
    </source>
</evidence>
<keyword evidence="8 17" id="KW-0418">Kinase</keyword>
<keyword evidence="18" id="KW-1185">Reference proteome</keyword>
<evidence type="ECO:0000256" key="12">
    <source>
        <dbReference type="ARBA" id="ARBA00023136"/>
    </source>
</evidence>
<dbReference type="Gene3D" id="3.30.450.40">
    <property type="match status" value="1"/>
</dbReference>
<keyword evidence="4" id="KW-0597">Phosphoprotein</keyword>
<dbReference type="SUPFAM" id="SSF55874">
    <property type="entry name" value="ATPase domain of HSP90 chaperone/DNA topoisomerase II/histidine kinase"/>
    <property type="match status" value="1"/>
</dbReference>
<dbReference type="InterPro" id="IPR003660">
    <property type="entry name" value="HAMP_dom"/>
</dbReference>
<evidence type="ECO:0000256" key="2">
    <source>
        <dbReference type="ARBA" id="ARBA00004141"/>
    </source>
</evidence>
<keyword evidence="10 13" id="KW-1133">Transmembrane helix</keyword>
<dbReference type="InterPro" id="IPR003594">
    <property type="entry name" value="HATPase_dom"/>
</dbReference>
<reference evidence="17" key="1">
    <citation type="submission" date="2008-12" db="EMBL/GenBank/DDBJ databases">
        <title>Complete sequence of Chloroflexus aggregans DSM 9485.</title>
        <authorList>
            <consortium name="US DOE Joint Genome Institute"/>
            <person name="Lucas S."/>
            <person name="Copeland A."/>
            <person name="Lapidus A."/>
            <person name="Glavina del Rio T."/>
            <person name="Dalin E."/>
            <person name="Tice H."/>
            <person name="Pitluck S."/>
            <person name="Foster B."/>
            <person name="Larimer F."/>
            <person name="Land M."/>
            <person name="Hauser L."/>
            <person name="Kyrpides N."/>
            <person name="Mikhailova N."/>
            <person name="Bryant D."/>
            <person name="Richardson P."/>
        </authorList>
    </citation>
    <scope>NUCLEOTIDE SEQUENCE</scope>
    <source>
        <strain evidence="17">DSM 9485</strain>
    </source>
</reference>
<dbReference type="GO" id="GO:0030295">
    <property type="term" value="F:protein kinase activator activity"/>
    <property type="evidence" value="ECO:0007669"/>
    <property type="project" value="TreeGrafter"/>
</dbReference>
<evidence type="ECO:0000256" key="1">
    <source>
        <dbReference type="ARBA" id="ARBA00000085"/>
    </source>
</evidence>
<dbReference type="Gene3D" id="3.30.565.10">
    <property type="entry name" value="Histidine kinase-like ATPase, C-terminal domain"/>
    <property type="match status" value="1"/>
</dbReference>
<dbReference type="PROSITE" id="PS50109">
    <property type="entry name" value="HIS_KIN"/>
    <property type="match status" value="1"/>
</dbReference>
<dbReference type="SMART" id="SM00304">
    <property type="entry name" value="HAMP"/>
    <property type="match status" value="1"/>
</dbReference>
<evidence type="ECO:0000313" key="17">
    <source>
        <dbReference type="EMBL" id="ACL23425.1"/>
    </source>
</evidence>
<feature type="domain" description="PAS" evidence="15">
    <location>
        <begin position="569"/>
        <end position="604"/>
    </location>
</feature>
<dbReference type="SUPFAM" id="SSF55785">
    <property type="entry name" value="PYP-like sensor domain (PAS domain)"/>
    <property type="match status" value="1"/>
</dbReference>
<dbReference type="HOGENOM" id="CLU_000445_89_6_0"/>
<dbReference type="EMBL" id="CP001337">
    <property type="protein sequence ID" value="ACL23425.1"/>
    <property type="molecule type" value="Genomic_DNA"/>
</dbReference>
<dbReference type="GO" id="GO:0000155">
    <property type="term" value="F:phosphorelay sensor kinase activity"/>
    <property type="evidence" value="ECO:0007669"/>
    <property type="project" value="InterPro"/>
</dbReference>
<dbReference type="InterPro" id="IPR003661">
    <property type="entry name" value="HisK_dim/P_dom"/>
</dbReference>
<evidence type="ECO:0000259" key="14">
    <source>
        <dbReference type="PROSITE" id="PS50109"/>
    </source>
</evidence>
<dbReference type="InterPro" id="IPR005467">
    <property type="entry name" value="His_kinase_dom"/>
</dbReference>
<keyword evidence="6 13" id="KW-0812">Transmembrane</keyword>
<dbReference type="AlphaFoldDB" id="B8G3P2"/>
<dbReference type="InterPro" id="IPR036097">
    <property type="entry name" value="HisK_dim/P_sf"/>
</dbReference>
<dbReference type="Gene3D" id="3.30.450.20">
    <property type="entry name" value="PAS domain"/>
    <property type="match status" value="1"/>
</dbReference>
<keyword evidence="11" id="KW-0902">Two-component regulatory system</keyword>
<dbReference type="CDD" id="cd00082">
    <property type="entry name" value="HisKA"/>
    <property type="match status" value="1"/>
</dbReference>
<keyword evidence="5" id="KW-0808">Transferase</keyword>
<dbReference type="SUPFAM" id="SSF158472">
    <property type="entry name" value="HAMP domain-like"/>
    <property type="match status" value="1"/>
</dbReference>
<keyword evidence="7" id="KW-0547">Nucleotide-binding</keyword>
<feature type="domain" description="Histidine kinase" evidence="14">
    <location>
        <begin position="685"/>
        <end position="900"/>
    </location>
</feature>
<dbReference type="OrthoDB" id="9796330at2"/>
<dbReference type="GO" id="GO:0005524">
    <property type="term" value="F:ATP binding"/>
    <property type="evidence" value="ECO:0007669"/>
    <property type="project" value="UniProtKB-KW"/>
</dbReference>
<evidence type="ECO:0000256" key="7">
    <source>
        <dbReference type="ARBA" id="ARBA00022741"/>
    </source>
</evidence>
<dbReference type="GO" id="GO:0016020">
    <property type="term" value="C:membrane"/>
    <property type="evidence" value="ECO:0007669"/>
    <property type="project" value="UniProtKB-SubCell"/>
</dbReference>
<evidence type="ECO:0000256" key="9">
    <source>
        <dbReference type="ARBA" id="ARBA00022840"/>
    </source>
</evidence>
<dbReference type="eggNOG" id="COG5002">
    <property type="taxonomic scope" value="Bacteria"/>
</dbReference>
<dbReference type="SUPFAM" id="SSF47384">
    <property type="entry name" value="Homodimeric domain of signal transducing histidine kinase"/>
    <property type="match status" value="1"/>
</dbReference>
<dbReference type="PROSITE" id="PS50885">
    <property type="entry name" value="HAMP"/>
    <property type="match status" value="1"/>
</dbReference>
<comment type="subcellular location">
    <subcellularLocation>
        <location evidence="2">Membrane</location>
        <topology evidence="2">Multi-pass membrane protein</topology>
    </subcellularLocation>
</comment>
<keyword evidence="9" id="KW-0067">ATP-binding</keyword>
<dbReference type="PANTHER" id="PTHR42878:SF7">
    <property type="entry name" value="SENSOR HISTIDINE KINASE GLRK"/>
    <property type="match status" value="1"/>
</dbReference>
<dbReference type="Gene3D" id="6.10.340.10">
    <property type="match status" value="1"/>
</dbReference>
<dbReference type="Pfam" id="PF00672">
    <property type="entry name" value="HAMP"/>
    <property type="match status" value="1"/>
</dbReference>
<dbReference type="Proteomes" id="UP000002508">
    <property type="component" value="Chromosome"/>
</dbReference>
<dbReference type="PROSITE" id="PS50112">
    <property type="entry name" value="PAS"/>
    <property type="match status" value="1"/>
</dbReference>
<evidence type="ECO:0000256" key="8">
    <source>
        <dbReference type="ARBA" id="ARBA00022777"/>
    </source>
</evidence>
<dbReference type="PANTHER" id="PTHR42878">
    <property type="entry name" value="TWO-COMPONENT HISTIDINE KINASE"/>
    <property type="match status" value="1"/>
</dbReference>
<dbReference type="SMART" id="SM00387">
    <property type="entry name" value="HATPase_c"/>
    <property type="match status" value="1"/>
</dbReference>
<evidence type="ECO:0000259" key="16">
    <source>
        <dbReference type="PROSITE" id="PS50885"/>
    </source>
</evidence>
<feature type="transmembrane region" description="Helical" evidence="13">
    <location>
        <begin position="20"/>
        <end position="43"/>
    </location>
</feature>
<evidence type="ECO:0000256" key="3">
    <source>
        <dbReference type="ARBA" id="ARBA00012438"/>
    </source>
</evidence>
<accession>B8G3P2</accession>
<proteinExistence type="predicted"/>
<evidence type="ECO:0000256" key="5">
    <source>
        <dbReference type="ARBA" id="ARBA00022679"/>
    </source>
</evidence>
<dbReference type="InterPro" id="IPR000014">
    <property type="entry name" value="PAS"/>
</dbReference>
<evidence type="ECO:0000256" key="10">
    <source>
        <dbReference type="ARBA" id="ARBA00022989"/>
    </source>
</evidence>
<dbReference type="Gene3D" id="1.10.287.130">
    <property type="match status" value="1"/>
</dbReference>
<comment type="catalytic activity">
    <reaction evidence="1">
        <text>ATP + protein L-histidine = ADP + protein N-phospho-L-histidine.</text>
        <dbReference type="EC" id="2.7.13.3"/>
    </reaction>
</comment>
<name>B8G3P2_CHLAD</name>
<evidence type="ECO:0000256" key="6">
    <source>
        <dbReference type="ARBA" id="ARBA00022692"/>
    </source>
</evidence>
<dbReference type="EC" id="2.7.13.3" evidence="3"/>
<sequence>MRHVIHILRSRIQYTIILPYLALIVLVLLVGSGIAITLVAGSWQERFNNQLGQVARRLAEELALREISSIAYLGQIVYTAANADTGTPSVVEAMTLCDAEGLAAAVRGLWMLGQINENVSLDRLIIFDETGTTLLDWERSPTSGEPVQYASTNVAGLLSIEEVLRAEQTPSGANNVLGAPYSGLIAFRRPDGRDVVHFFTVAPVYTRAGEGETARLLGGVFIAQRLDHILMTLQARSQADVIAILANDGAVLVTTTPTNTQPALRLKPAQIETLVAMNEQGNCLDIGLLSGETATAVQPMTLLSCSLLTTVRLDEQEYQLVYAPFLIRGSQYGYFAAGLSRDVLLSVWTGSRNVVVGITVVLVVTSVLVGYGVARRITHPIDELVAVADAVSAGDFAQRSSVRDENELGRLALAFNQITAILLRLYETSRQLNQERRVEAVLQIATTSAVDLVPGIEAMALLPGPAGWSFRLRPAAPLPYATLTRYRWTALPPQEDRLTATIEAVCAEHGIVGLSTVPLRRDRQMVGMLIFAHTEQGVSASVLPHIQAIADMTAVTLVNAIEYELAQHESERQQAILAAIDDGVIVSDADGRIILLNTAAERLLQPIVPVHGELLLRDLPPEIRVSHSELFGRADRVIVVGKRFLTVRKTPMRQSNGDVVGEVMVLHDSTNAVQLDRAKTDVIATVAQELRFLLTDVRDYFDLLQSTSHQFDTEQRRALGNVRQRLLDIINLVNNMALLAQLEAGQVKVHLQATELAQLVETTISPLRTVFTERGVQITLALPLDLPMVMADRELLQHALYQVLDNARRYVTQGRILISAGAEGNDIWLSISDTGPAIPTDIVGRLFTQFQRTHDNSSQRGGWLGLPIARRLLELQGGSISVRSISGQGNAFTICLRRVEE</sequence>
<dbReference type="GO" id="GO:0007234">
    <property type="term" value="P:osmosensory signaling via phosphorelay pathway"/>
    <property type="evidence" value="ECO:0007669"/>
    <property type="project" value="TreeGrafter"/>
</dbReference>